<feature type="region of interest" description="Disordered" evidence="1">
    <location>
        <begin position="188"/>
        <end position="229"/>
    </location>
</feature>
<evidence type="ECO:0000313" key="3">
    <source>
        <dbReference type="Proteomes" id="UP000886595"/>
    </source>
</evidence>
<organism evidence="2 3">
    <name type="scientific">Brassica carinata</name>
    <name type="common">Ethiopian mustard</name>
    <name type="synonym">Abyssinian cabbage</name>
    <dbReference type="NCBI Taxonomy" id="52824"/>
    <lineage>
        <taxon>Eukaryota</taxon>
        <taxon>Viridiplantae</taxon>
        <taxon>Streptophyta</taxon>
        <taxon>Embryophyta</taxon>
        <taxon>Tracheophyta</taxon>
        <taxon>Spermatophyta</taxon>
        <taxon>Magnoliopsida</taxon>
        <taxon>eudicotyledons</taxon>
        <taxon>Gunneridae</taxon>
        <taxon>Pentapetalae</taxon>
        <taxon>rosids</taxon>
        <taxon>malvids</taxon>
        <taxon>Brassicales</taxon>
        <taxon>Brassicaceae</taxon>
        <taxon>Brassiceae</taxon>
        <taxon>Brassica</taxon>
    </lineage>
</organism>
<evidence type="ECO:0000313" key="2">
    <source>
        <dbReference type="EMBL" id="KAG2247738.1"/>
    </source>
</evidence>
<comment type="caution">
    <text evidence="2">The sequence shown here is derived from an EMBL/GenBank/DDBJ whole genome shotgun (WGS) entry which is preliminary data.</text>
</comment>
<gene>
    <name evidence="2" type="ORF">Bca52824_087366</name>
</gene>
<accession>A0A8X7PBI7</accession>
<proteinExistence type="predicted"/>
<reference evidence="2 3" key="1">
    <citation type="submission" date="2020-02" db="EMBL/GenBank/DDBJ databases">
        <authorList>
            <person name="Ma Q."/>
            <person name="Huang Y."/>
            <person name="Song X."/>
            <person name="Pei D."/>
        </authorList>
    </citation>
    <scope>NUCLEOTIDE SEQUENCE [LARGE SCALE GENOMIC DNA]</scope>
    <source>
        <strain evidence="2">Sxm20200214</strain>
        <tissue evidence="2">Leaf</tissue>
    </source>
</reference>
<protein>
    <submittedName>
        <fullName evidence="2">Uncharacterized protein</fullName>
    </submittedName>
</protein>
<evidence type="ECO:0000256" key="1">
    <source>
        <dbReference type="SAM" id="MobiDB-lite"/>
    </source>
</evidence>
<keyword evidence="3" id="KW-1185">Reference proteome</keyword>
<sequence length="229" mass="26730">MKRLRWYANQARKKEFVLYHVPLYVDEDIMAATLHDRCVSKELKNQWLLLKMISQSIQRESESFAEKPEKLRNWHCKSHKRLLLPRVIIRSSVALNKDCMSNPLKKLLDRSKIQEQVRSDRTKVFVEKYQSCDSEHQLESIQKMMEPVLLIGFLIERYHAEKLIKIQFFCNTKTTAHYLGEYYAPGQGSATDGSSQANDIDGKKKAKRAEVPTNTCQFPPIKSMDVSQH</sequence>
<dbReference type="EMBL" id="JAAMPC010000017">
    <property type="protein sequence ID" value="KAG2247738.1"/>
    <property type="molecule type" value="Genomic_DNA"/>
</dbReference>
<name>A0A8X7PBI7_BRACI</name>
<dbReference type="AlphaFoldDB" id="A0A8X7PBI7"/>
<dbReference type="Proteomes" id="UP000886595">
    <property type="component" value="Unassembled WGS sequence"/>
</dbReference>
<feature type="compositionally biased region" description="Polar residues" evidence="1">
    <location>
        <begin position="188"/>
        <end position="198"/>
    </location>
</feature>